<dbReference type="Proteomes" id="UP000601435">
    <property type="component" value="Unassembled WGS sequence"/>
</dbReference>
<gene>
    <name evidence="2" type="ORF">SNEC2469_LOCUS24935</name>
</gene>
<evidence type="ECO:0000313" key="2">
    <source>
        <dbReference type="EMBL" id="CAE7832800.1"/>
    </source>
</evidence>
<feature type="non-terminal residue" evidence="2">
    <location>
        <position position="1"/>
    </location>
</feature>
<reference evidence="2" key="1">
    <citation type="submission" date="2021-02" db="EMBL/GenBank/DDBJ databases">
        <authorList>
            <person name="Dougan E. K."/>
            <person name="Rhodes N."/>
            <person name="Thang M."/>
            <person name="Chan C."/>
        </authorList>
    </citation>
    <scope>NUCLEOTIDE SEQUENCE</scope>
</reference>
<feature type="region of interest" description="Disordered" evidence="1">
    <location>
        <begin position="116"/>
        <end position="167"/>
    </location>
</feature>
<comment type="caution">
    <text evidence="2">The sequence shown here is derived from an EMBL/GenBank/DDBJ whole genome shotgun (WGS) entry which is preliminary data.</text>
</comment>
<protein>
    <submittedName>
        <fullName evidence="2">Uncharacterized protein</fullName>
    </submittedName>
</protein>
<proteinExistence type="predicted"/>
<name>A0A812ZNY7_9DINO</name>
<dbReference type="OrthoDB" id="424558at2759"/>
<feature type="region of interest" description="Disordered" evidence="1">
    <location>
        <begin position="212"/>
        <end position="241"/>
    </location>
</feature>
<feature type="region of interest" description="Disordered" evidence="1">
    <location>
        <begin position="1"/>
        <end position="27"/>
    </location>
</feature>
<feature type="compositionally biased region" description="Low complexity" evidence="1">
    <location>
        <begin position="1"/>
        <end position="13"/>
    </location>
</feature>
<evidence type="ECO:0000256" key="1">
    <source>
        <dbReference type="SAM" id="MobiDB-lite"/>
    </source>
</evidence>
<keyword evidence="3" id="KW-1185">Reference proteome</keyword>
<dbReference type="EMBL" id="CAJNJA010048673">
    <property type="protein sequence ID" value="CAE7832800.1"/>
    <property type="molecule type" value="Genomic_DNA"/>
</dbReference>
<feature type="compositionally biased region" description="Basic and acidic residues" evidence="1">
    <location>
        <begin position="146"/>
        <end position="161"/>
    </location>
</feature>
<dbReference type="AlphaFoldDB" id="A0A812ZNY7"/>
<accession>A0A812ZNY7</accession>
<sequence>MAACSSSGLTSSTSDREMSGLHVRPSQSHLELQEWMARIQSSLQSVEDSVLKQSFATEGLAISVHELLQFGFREGSLQEAVPEGGKIVRPPRIEVPEDEPTPLPCIPCDLPCELGPVPERTEDSQDQGDGLTPTLPKVVPRRRSRHSSEGEERDEVEKFLASRDPQSTQYGMMHELEEHNAFRLMHVRRNGRAHSHKKLKKSSSRGFVAVPELNPDVSQERDPDLSQTEVPETPKKRAPTITSRVGGEDKEVMLSRVRRVSLEDLRNNYDAVVVHNNGKARGPTLTFELGKTSAMSTVARLLLCVTGILQFRMGPLWRLFSWCRNVWVPVCLSALLIYYNVAHPNADISFSTALL</sequence>
<organism evidence="2 3">
    <name type="scientific">Symbiodinium necroappetens</name>
    <dbReference type="NCBI Taxonomy" id="1628268"/>
    <lineage>
        <taxon>Eukaryota</taxon>
        <taxon>Sar</taxon>
        <taxon>Alveolata</taxon>
        <taxon>Dinophyceae</taxon>
        <taxon>Suessiales</taxon>
        <taxon>Symbiodiniaceae</taxon>
        <taxon>Symbiodinium</taxon>
    </lineage>
</organism>
<evidence type="ECO:0000313" key="3">
    <source>
        <dbReference type="Proteomes" id="UP000601435"/>
    </source>
</evidence>